<keyword evidence="3" id="KW-0547">Nucleotide-binding</keyword>
<organism evidence="8">
    <name type="scientific">Daphnia magna</name>
    <dbReference type="NCBI Taxonomy" id="35525"/>
    <lineage>
        <taxon>Eukaryota</taxon>
        <taxon>Metazoa</taxon>
        <taxon>Ecdysozoa</taxon>
        <taxon>Arthropoda</taxon>
        <taxon>Crustacea</taxon>
        <taxon>Branchiopoda</taxon>
        <taxon>Diplostraca</taxon>
        <taxon>Cladocera</taxon>
        <taxon>Anomopoda</taxon>
        <taxon>Daphniidae</taxon>
        <taxon>Daphnia</taxon>
    </lineage>
</organism>
<dbReference type="GO" id="GO:0005524">
    <property type="term" value="F:ATP binding"/>
    <property type="evidence" value="ECO:0007669"/>
    <property type="project" value="UniProtKB-KW"/>
</dbReference>
<sequence length="693" mass="77383">MIDQGISVCYCPNRLKNGFRSRVAMRIDRPSCSCRQHSTRELSTFYNSLELPQCPTTRRSWNNRGISKKSLSTPDLLMSHQRPQRHQTCSDPDHVPADSHDPSGRRRCRSLSLGCLCMKRTLVAMASGWLHGYQSAQQEEMGAASDEDISSGSSAAASGTAQQQQQQQPHLQEQQSRVCTSLSWDSGYNECATELGDAFSPVNRRLTGPMRMPSVVVSDCSDDPNENGDTVILANGYYRLSELPSPTLSSHSSSGHDTAHEMDQAETHAASWSWATSHRAGSNGLLILPGQGLLDEDPTMASSLLSVRRLSDCSSCSSLATLDMEPCCPGPCTAQSHATSFQTDPDQSFRLGYDLTQDGVEETSETPKKEDARLSSEDYTSSPKVSAWRKVRSAVQWSPFVQTFRRQRYPWVQLAGHQGNFKLGGERGTILKKLCPKEESCFQLLMKDPLRPFIPSYKGNVTSDDGEKFLVLEDLLGDFRNPAVMDCKLGVRTYLEDELAKAKLKPKLRKDMFEKMLQVDPSAPTAEELRMGGVTKPRYMIWRETISSTASLGFRIEGIRKQDGSSSKDYKTVGSPQQIVDVLRDFVRHHPHALTQYIARLNQLEETLTRSDFFATHELIGTSLLFVHDHNKANIWMIDFAKTHRLPAGVQIDHRSPWCVGNHEDGYLVGMSNLTQLLEQLLVNRDQSQSNPT</sequence>
<dbReference type="FunFam" id="3.30.470.160:FF:000001">
    <property type="entry name" value="Kinase"/>
    <property type="match status" value="1"/>
</dbReference>
<dbReference type="InterPro" id="IPR038286">
    <property type="entry name" value="IPK_sf"/>
</dbReference>
<dbReference type="Pfam" id="PF03770">
    <property type="entry name" value="IPK"/>
    <property type="match status" value="1"/>
</dbReference>
<keyword evidence="5" id="KW-0067">ATP-binding</keyword>
<dbReference type="Gene3D" id="3.30.470.160">
    <property type="entry name" value="Inositol polyphosphate kinase"/>
    <property type="match status" value="1"/>
</dbReference>
<evidence type="ECO:0000256" key="2">
    <source>
        <dbReference type="ARBA" id="ARBA00022679"/>
    </source>
</evidence>
<evidence type="ECO:0000256" key="7">
    <source>
        <dbReference type="SAM" id="MobiDB-lite"/>
    </source>
</evidence>
<evidence type="ECO:0000256" key="5">
    <source>
        <dbReference type="ARBA" id="ARBA00022840"/>
    </source>
</evidence>
<feature type="compositionally biased region" description="Low complexity" evidence="7">
    <location>
        <begin position="150"/>
        <end position="174"/>
    </location>
</feature>
<protein>
    <recommendedName>
        <fullName evidence="6">Kinase</fullName>
        <ecNumber evidence="6">2.7.-.-</ecNumber>
    </recommendedName>
</protein>
<accession>A0A0N8AD70</accession>
<evidence type="ECO:0000256" key="6">
    <source>
        <dbReference type="RuleBase" id="RU363090"/>
    </source>
</evidence>
<dbReference type="OrthoDB" id="338650at2759"/>
<dbReference type="PANTHER" id="PTHR12400:SF97">
    <property type="entry name" value="KINASE"/>
    <property type="match status" value="1"/>
</dbReference>
<reference evidence="8" key="2">
    <citation type="submission" date="2015-10" db="EMBL/GenBank/DDBJ databases">
        <authorList>
            <person name="Gilbert D.G."/>
        </authorList>
    </citation>
    <scope>NUCLEOTIDE SEQUENCE</scope>
</reference>
<keyword evidence="4 6" id="KW-0418">Kinase</keyword>
<dbReference type="InterPro" id="IPR005522">
    <property type="entry name" value="IPK"/>
</dbReference>
<evidence type="ECO:0000313" key="8">
    <source>
        <dbReference type="EMBL" id="JAI85326.1"/>
    </source>
</evidence>
<evidence type="ECO:0000256" key="4">
    <source>
        <dbReference type="ARBA" id="ARBA00022777"/>
    </source>
</evidence>
<feature type="compositionally biased region" description="Polar residues" evidence="7">
    <location>
        <begin position="62"/>
        <end position="73"/>
    </location>
</feature>
<dbReference type="GO" id="GO:0005737">
    <property type="term" value="C:cytoplasm"/>
    <property type="evidence" value="ECO:0007669"/>
    <property type="project" value="TreeGrafter"/>
</dbReference>
<name>A0A0N8AD70_9CRUS</name>
<feature type="compositionally biased region" description="Basic and acidic residues" evidence="7">
    <location>
        <begin position="91"/>
        <end position="104"/>
    </location>
</feature>
<dbReference type="EC" id="2.7.-.-" evidence="6"/>
<dbReference type="SUPFAM" id="SSF56104">
    <property type="entry name" value="SAICAR synthase-like"/>
    <property type="match status" value="1"/>
</dbReference>
<dbReference type="PANTHER" id="PTHR12400">
    <property type="entry name" value="INOSITOL POLYPHOSPHATE KINASE"/>
    <property type="match status" value="1"/>
</dbReference>
<dbReference type="GO" id="GO:0046854">
    <property type="term" value="P:phosphatidylinositol phosphate biosynthetic process"/>
    <property type="evidence" value="ECO:0007669"/>
    <property type="project" value="TreeGrafter"/>
</dbReference>
<proteinExistence type="inferred from homology"/>
<dbReference type="GO" id="GO:0032958">
    <property type="term" value="P:inositol phosphate biosynthetic process"/>
    <property type="evidence" value="ECO:0007669"/>
    <property type="project" value="InterPro"/>
</dbReference>
<dbReference type="GO" id="GO:0005634">
    <property type="term" value="C:nucleus"/>
    <property type="evidence" value="ECO:0007669"/>
    <property type="project" value="TreeGrafter"/>
</dbReference>
<dbReference type="EMBL" id="GDIP01238075">
    <property type="protein sequence ID" value="JAI85326.1"/>
    <property type="molecule type" value="Transcribed_RNA"/>
</dbReference>
<keyword evidence="2 6" id="KW-0808">Transferase</keyword>
<comment type="similarity">
    <text evidence="1 6">Belongs to the inositol phosphokinase (IPK) family.</text>
</comment>
<feature type="region of interest" description="Disordered" evidence="7">
    <location>
        <begin position="140"/>
        <end position="174"/>
    </location>
</feature>
<evidence type="ECO:0000256" key="1">
    <source>
        <dbReference type="ARBA" id="ARBA00007374"/>
    </source>
</evidence>
<dbReference type="GO" id="GO:0000828">
    <property type="term" value="F:inositol hexakisphosphate kinase activity"/>
    <property type="evidence" value="ECO:0007669"/>
    <property type="project" value="TreeGrafter"/>
</dbReference>
<feature type="region of interest" description="Disordered" evidence="7">
    <location>
        <begin position="62"/>
        <end position="106"/>
    </location>
</feature>
<reference evidence="8" key="1">
    <citation type="submission" date="2015-10" db="EMBL/GenBank/DDBJ databases">
        <title>Daphnia magna gene sets from two clonal populations assembled and annotated with EvidentialGene.</title>
        <authorList>
            <person name="Gilbert D."/>
            <person name="Podicheti R."/>
            <person name="Orsini L."/>
            <person name="Colbourne J."/>
            <person name="Pfrender M."/>
        </authorList>
    </citation>
    <scope>NUCLEOTIDE SEQUENCE</scope>
</reference>
<dbReference type="AlphaFoldDB" id="A0A0N8AD70"/>
<evidence type="ECO:0000256" key="3">
    <source>
        <dbReference type="ARBA" id="ARBA00022741"/>
    </source>
</evidence>